<gene>
    <name evidence="9" type="ORF">HMPREF9194_02052</name>
</gene>
<comment type="caution">
    <text evidence="9">The sequence shown here is derived from an EMBL/GenBank/DDBJ whole genome shotgun (WGS) entry which is preliminary data.</text>
</comment>
<evidence type="ECO:0000256" key="5">
    <source>
        <dbReference type="ARBA" id="ARBA00023049"/>
    </source>
</evidence>
<evidence type="ECO:0000313" key="10">
    <source>
        <dbReference type="Proteomes" id="UP000014541"/>
    </source>
</evidence>
<dbReference type="InterPro" id="IPR004438">
    <property type="entry name" value="Peptidase_M3B"/>
</dbReference>
<protein>
    <recommendedName>
        <fullName evidence="6">Oligopeptidase F</fullName>
        <ecNumber evidence="6">3.4.24.-</ecNumber>
    </recommendedName>
</protein>
<comment type="cofactor">
    <cofactor evidence="6">
        <name>Zn(2+)</name>
        <dbReference type="ChEBI" id="CHEBI:29105"/>
    </cofactor>
    <text evidence="6">Binds 1 zinc ion.</text>
</comment>
<dbReference type="EMBL" id="ATFF01000006">
    <property type="protein sequence ID" value="EPF31701.1"/>
    <property type="molecule type" value="Genomic_DNA"/>
</dbReference>
<comment type="similarity">
    <text evidence="6">Belongs to the peptidase M3B family.</text>
</comment>
<evidence type="ECO:0000313" key="9">
    <source>
        <dbReference type="EMBL" id="EPF31701.1"/>
    </source>
</evidence>
<dbReference type="Pfam" id="PF01432">
    <property type="entry name" value="Peptidase_M3"/>
    <property type="match status" value="1"/>
</dbReference>
<dbReference type="GO" id="GO:0006518">
    <property type="term" value="P:peptide metabolic process"/>
    <property type="evidence" value="ECO:0007669"/>
    <property type="project" value="TreeGrafter"/>
</dbReference>
<dbReference type="SUPFAM" id="SSF55486">
    <property type="entry name" value="Metalloproteases ('zincins'), catalytic domain"/>
    <property type="match status" value="1"/>
</dbReference>
<evidence type="ECO:0000259" key="7">
    <source>
        <dbReference type="Pfam" id="PF01432"/>
    </source>
</evidence>
<dbReference type="InterPro" id="IPR013647">
    <property type="entry name" value="OligopepF_N_dom"/>
</dbReference>
<accession>S3K437</accession>
<dbReference type="InterPro" id="IPR045090">
    <property type="entry name" value="Pept_M3A_M3B"/>
</dbReference>
<keyword evidence="10" id="KW-1185">Reference proteome</keyword>
<dbReference type="AlphaFoldDB" id="S3K437"/>
<evidence type="ECO:0000259" key="8">
    <source>
        <dbReference type="Pfam" id="PF08439"/>
    </source>
</evidence>
<dbReference type="PANTHER" id="PTHR11804">
    <property type="entry name" value="PROTEASE M3 THIMET OLIGOPEPTIDASE-RELATED"/>
    <property type="match status" value="1"/>
</dbReference>
<dbReference type="EC" id="3.4.24.-" evidence="6"/>
<dbReference type="HOGENOM" id="CLU_021290_2_0_12"/>
<evidence type="ECO:0000256" key="4">
    <source>
        <dbReference type="ARBA" id="ARBA00022833"/>
    </source>
</evidence>
<dbReference type="GO" id="GO:0004222">
    <property type="term" value="F:metalloendopeptidase activity"/>
    <property type="evidence" value="ECO:0007669"/>
    <property type="project" value="UniProtKB-UniRule"/>
</dbReference>
<dbReference type="Gene3D" id="1.10.1370.20">
    <property type="entry name" value="Oligoendopeptidase f, C-terminal domain"/>
    <property type="match status" value="1"/>
</dbReference>
<name>S3K437_TREMA</name>
<evidence type="ECO:0000256" key="2">
    <source>
        <dbReference type="ARBA" id="ARBA00022723"/>
    </source>
</evidence>
<dbReference type="PANTHER" id="PTHR11804:SF84">
    <property type="entry name" value="SACCHAROLYSIN"/>
    <property type="match status" value="1"/>
</dbReference>
<dbReference type="Gene3D" id="1.10.287.830">
    <property type="entry name" value="putative peptidase helix hairpin domain like"/>
    <property type="match status" value="1"/>
</dbReference>
<dbReference type="RefSeq" id="WP_016526310.1">
    <property type="nucleotide sequence ID" value="NZ_KE332518.1"/>
</dbReference>
<dbReference type="GO" id="GO:0006508">
    <property type="term" value="P:proteolysis"/>
    <property type="evidence" value="ECO:0007669"/>
    <property type="project" value="UniProtKB-KW"/>
</dbReference>
<dbReference type="Proteomes" id="UP000014541">
    <property type="component" value="Unassembled WGS sequence"/>
</dbReference>
<dbReference type="STRING" id="1125699.HMPREF9194_02052"/>
<feature type="domain" description="Peptidase M3A/M3B catalytic" evidence="7">
    <location>
        <begin position="201"/>
        <end position="582"/>
    </location>
</feature>
<dbReference type="NCBIfam" id="TIGR00181">
    <property type="entry name" value="pepF"/>
    <property type="match status" value="1"/>
</dbReference>
<dbReference type="InterPro" id="IPR042088">
    <property type="entry name" value="OligoPept_F_C"/>
</dbReference>
<comment type="function">
    <text evidence="6">Has oligopeptidase activity and degrades a variety of small bioactive peptides.</text>
</comment>
<evidence type="ECO:0000256" key="1">
    <source>
        <dbReference type="ARBA" id="ARBA00022670"/>
    </source>
</evidence>
<keyword evidence="2 6" id="KW-0479">Metal-binding</keyword>
<dbReference type="Gene3D" id="1.20.140.70">
    <property type="entry name" value="Oligopeptidase f, N-terminal domain"/>
    <property type="match status" value="1"/>
</dbReference>
<dbReference type="PATRIC" id="fig|1125699.3.peg.2073"/>
<feature type="domain" description="Oligopeptidase F N-terminal" evidence="8">
    <location>
        <begin position="113"/>
        <end position="181"/>
    </location>
</feature>
<keyword evidence="4 6" id="KW-0862">Zinc</keyword>
<dbReference type="InterPro" id="IPR001567">
    <property type="entry name" value="Pept_M3A_M3B_dom"/>
</dbReference>
<dbReference type="OrthoDB" id="9766487at2"/>
<keyword evidence="1 6" id="KW-0645">Protease</keyword>
<keyword evidence="3 6" id="KW-0378">Hydrolase</keyword>
<dbReference type="Pfam" id="PF08439">
    <property type="entry name" value="Peptidase_M3_N"/>
    <property type="match status" value="1"/>
</dbReference>
<dbReference type="GO" id="GO:0046872">
    <property type="term" value="F:metal ion binding"/>
    <property type="evidence" value="ECO:0007669"/>
    <property type="project" value="UniProtKB-UniRule"/>
</dbReference>
<evidence type="ECO:0000256" key="3">
    <source>
        <dbReference type="ARBA" id="ARBA00022801"/>
    </source>
</evidence>
<reference evidence="9 10" key="1">
    <citation type="submission" date="2013-04" db="EMBL/GenBank/DDBJ databases">
        <title>The Genome Sequence of Treponema maltophilum ATCC 51939.</title>
        <authorList>
            <consortium name="The Broad Institute Genomics Platform"/>
            <person name="Earl A."/>
            <person name="Ward D."/>
            <person name="Feldgarden M."/>
            <person name="Gevers D."/>
            <person name="Leonetti C."/>
            <person name="Blanton J.M."/>
            <person name="Dewhirst F.E."/>
            <person name="Izard J."/>
            <person name="Walker B."/>
            <person name="Young S."/>
            <person name="Zeng Q."/>
            <person name="Gargeya S."/>
            <person name="Fitzgerald M."/>
            <person name="Haas B."/>
            <person name="Abouelleil A."/>
            <person name="Allen A.W."/>
            <person name="Alvarado L."/>
            <person name="Arachchi H.M."/>
            <person name="Berlin A.M."/>
            <person name="Chapman S.B."/>
            <person name="Gainer-Dewar J."/>
            <person name="Goldberg J."/>
            <person name="Griggs A."/>
            <person name="Gujja S."/>
            <person name="Hansen M."/>
            <person name="Howarth C."/>
            <person name="Imamovic A."/>
            <person name="Ireland A."/>
            <person name="Larimer J."/>
            <person name="McCowan C."/>
            <person name="Murphy C."/>
            <person name="Pearson M."/>
            <person name="Poon T.W."/>
            <person name="Priest M."/>
            <person name="Roberts A."/>
            <person name="Saif S."/>
            <person name="Shea T."/>
            <person name="Sisk P."/>
            <person name="Sykes S."/>
            <person name="Wortman J."/>
            <person name="Nusbaum C."/>
            <person name="Birren B."/>
        </authorList>
    </citation>
    <scope>NUCLEOTIDE SEQUENCE [LARGE SCALE GENOMIC DNA]</scope>
    <source>
        <strain evidence="9 10">ATCC 51939</strain>
    </source>
</reference>
<keyword evidence="5 6" id="KW-0482">Metalloprotease</keyword>
<evidence type="ECO:0000256" key="6">
    <source>
        <dbReference type="RuleBase" id="RU368091"/>
    </source>
</evidence>
<dbReference type="eggNOG" id="COG1164">
    <property type="taxonomic scope" value="Bacteria"/>
</dbReference>
<dbReference type="CDD" id="cd09608">
    <property type="entry name" value="M3B_PepF"/>
    <property type="match status" value="1"/>
</dbReference>
<organism evidence="9 10">
    <name type="scientific">Treponema maltophilum ATCC 51939</name>
    <dbReference type="NCBI Taxonomy" id="1125699"/>
    <lineage>
        <taxon>Bacteria</taxon>
        <taxon>Pseudomonadati</taxon>
        <taxon>Spirochaetota</taxon>
        <taxon>Spirochaetia</taxon>
        <taxon>Spirochaetales</taxon>
        <taxon>Treponemataceae</taxon>
        <taxon>Treponema</taxon>
    </lineage>
</organism>
<sequence length="598" mass="68305">MDQRHIPLRSAVKAEDKWNLESLFKTYGEWEEALKQIPQYAEKLASFKGRVAENLLETLKLYERMEQTAEKVGVYASLLTAQDEGDSSAQDKMGRYMMASSAAEAQISFFIPEIQAVPEKTIAECLTKNEAKNFAVWLQKILRLKKYILSEKEERLFALQSESMQTPSTAFSMLTNVDMDFGKVQTPEGELPLSQASWSAFMLNENRDIRKTAYAQFYRAFDSHKHTIASLYAGSVNQDVYRARARGYASSLERALFPDKVGEDVYRTLIAVVRSHFPVLHRYYAILKKALGVSELRHYDVYMPLTKRVRFITPYDKAVDILREALAPLGTEYTQTLCAGLRSGWVDRYENKGKRSGAFSSGAYTGYPYILMNYKEDVIRDVFTLAHEGGHSMHSWYSARNNPFMQYGYTIFEAEVASTFNEQLLFQYLLAHTEKEDEKLYLLCTRASDILATLFRQTMFAEFELKVHEAVEKGTPLAADYCRAVYRKLLEDYFGPDMVLEPESDLECLRIPHFYSAFYVYKYATGISASLSLAQRVTKGGKAELDDYFKFLKSGGTLYPVETLRLAGVDMEKTEPIETAVGIFAALLDEIEKNLTKK</sequence>
<proteinExistence type="inferred from homology"/>